<reference evidence="2 3" key="1">
    <citation type="journal article" date="2018" name="Aquat. Microb. Ecol.">
        <title>Gammaproteobacterial methanotrophs dominate.</title>
        <authorList>
            <person name="Rissanen A.J."/>
            <person name="Saarenheimo J."/>
            <person name="Tiirola M."/>
            <person name="Peura S."/>
            <person name="Aalto S.L."/>
            <person name="Karvinen A."/>
            <person name="Nykanen H."/>
        </authorList>
    </citation>
    <scope>NUCLEOTIDE SEQUENCE [LARGE SCALE GENOMIC DNA]</scope>
    <source>
        <strain evidence="2">AMbin10</strain>
    </source>
</reference>
<dbReference type="InterPro" id="IPR007111">
    <property type="entry name" value="NACHT_NTPase"/>
</dbReference>
<dbReference type="InterPro" id="IPR042095">
    <property type="entry name" value="SUMF_sf"/>
</dbReference>
<dbReference type="PROSITE" id="PS50837">
    <property type="entry name" value="NACHT"/>
    <property type="match status" value="1"/>
</dbReference>
<evidence type="ECO:0000313" key="3">
    <source>
        <dbReference type="Proteomes" id="UP000249396"/>
    </source>
</evidence>
<protein>
    <recommendedName>
        <fullName evidence="1">NACHT domain-containing protein</fullName>
    </recommendedName>
</protein>
<dbReference type="InterPro" id="IPR025139">
    <property type="entry name" value="DUF4062"/>
</dbReference>
<comment type="caution">
    <text evidence="2">The sequence shown here is derived from an EMBL/GenBank/DDBJ whole genome shotgun (WGS) entry which is preliminary data.</text>
</comment>
<dbReference type="PANTHER" id="PTHR23150">
    <property type="entry name" value="SULFATASE MODIFYING FACTOR 1, 2"/>
    <property type="match status" value="1"/>
</dbReference>
<dbReference type="Pfam" id="PF03781">
    <property type="entry name" value="FGE-sulfatase"/>
    <property type="match status" value="1"/>
</dbReference>
<proteinExistence type="predicted"/>
<accession>A0A2W4RR13</accession>
<name>A0A2W4RR13_9GAMM</name>
<evidence type="ECO:0000313" key="2">
    <source>
        <dbReference type="EMBL" id="PZN84786.1"/>
    </source>
</evidence>
<dbReference type="EMBL" id="QJPH01000143">
    <property type="protein sequence ID" value="PZN84786.1"/>
    <property type="molecule type" value="Genomic_DNA"/>
</dbReference>
<gene>
    <name evidence="2" type="ORF">DM484_02145</name>
</gene>
<dbReference type="Proteomes" id="UP000249396">
    <property type="component" value="Unassembled WGS sequence"/>
</dbReference>
<dbReference type="AlphaFoldDB" id="A0A2W4RR13"/>
<dbReference type="InterPro" id="IPR005532">
    <property type="entry name" value="SUMF_dom"/>
</dbReference>
<dbReference type="InterPro" id="IPR016187">
    <property type="entry name" value="CTDL_fold"/>
</dbReference>
<dbReference type="InterPro" id="IPR027417">
    <property type="entry name" value="P-loop_NTPase"/>
</dbReference>
<dbReference type="SUPFAM" id="SSF56436">
    <property type="entry name" value="C-type lectin-like"/>
    <property type="match status" value="1"/>
</dbReference>
<feature type="domain" description="NACHT" evidence="1">
    <location>
        <begin position="253"/>
        <end position="426"/>
    </location>
</feature>
<sequence length="1034" mass="116465">MNGAPKVFISSTVTDLKEFRDKAKAAAIRSGFLPIMNKDWAAKDNKPLDECMARVDDTHLTVAIVAHRYGWVPEGQPDHKSICRLECERTVRQDNRKALLVFVVDETAPWPDDKKEAYRLTEAALQGKYDLIPALALEVQRNTAALQEFKTWLTQNRIRAMFATSEELERKVESALKDWLVNNPSFAPIAKSQAKAQANPERYLAQLYEECAHIDIRGLHVGSGKAHRFPIADLYIELDITGGGKLKNTLGHPRRVVVGDPGAGKTTFLRWIAHTLAGDRLGVTDKAAEKLLGLTRPLLPVFVSIAEWLEHVAHMKTDSVSKTESVCGSSWKGVGDAGQQSMQPPTTTKNPQWLVHFLDSQSASREWGLDATWFKERLNQGDCLLLFDGLDEASDRKTREFATELLEAVAATWKQCPILVTSRPSGYQDRSVLPNFQPSTIEALNDHAVETFLDRWSRALHPTDTKVAEAHRLELLQALNGRPNIRRLARNTVMLTALAVVHWNEKRLPEQRAELYESILLWLSRSRELRPGRAGPERSLEVLRTLALAMQNVEGGRKVQVTRHWAAEQIADLFPDEPARPTRFSKPSRSIALAEKFLEEEELDSGIIVRRGNEVRFWHLSFQEYLAARAIGGLSEQSQRALLFGTYKRLYEPEWREVGQLLGGVLYEQGRKKVDVLITAVLDELYGNGGSQSKPPNLADQARAVGLLDGIVRDLSPYQYQPSDPRYRQTFTEVMRIFEPEPSKSVPIKLRIETAEALGRAGDPRLVDDKLRWVEIPGGKFLMGAQQQDSSTSNYEPDAYDDELPPHWVEVDSFNIGRYPVTVQEYAVFIEDDGYAESRWWLPKEFGRRQQPEDWQKQVEHQNRPVVGVSWFEAMAYCLWLTDRLRRLGQLKPTESIRLPTEAEWEWAARGNTPRRYPWGDAEPKAERLNFNSQVGSPTPVGVYPLGATPEDVLDLAGNVLEWCADGYDGGYYQACHSQGTVKNPTGQGTGAARVVRGGSWSYYAGSCRSACRNDGDPDGRDGYTGFRCARVQS</sequence>
<dbReference type="GO" id="GO:0120147">
    <property type="term" value="F:formylglycine-generating oxidase activity"/>
    <property type="evidence" value="ECO:0007669"/>
    <property type="project" value="TreeGrafter"/>
</dbReference>
<organism evidence="2 3">
    <name type="scientific">Candidatus Methylumidiphilus alinenensis</name>
    <dbReference type="NCBI Taxonomy" id="2202197"/>
    <lineage>
        <taxon>Bacteria</taxon>
        <taxon>Pseudomonadati</taxon>
        <taxon>Pseudomonadota</taxon>
        <taxon>Gammaproteobacteria</taxon>
        <taxon>Methylococcales</taxon>
        <taxon>Candidatus Methylumidiphilus</taxon>
    </lineage>
</organism>
<dbReference type="PANTHER" id="PTHR23150:SF19">
    <property type="entry name" value="FORMYLGLYCINE-GENERATING ENZYME"/>
    <property type="match status" value="1"/>
</dbReference>
<dbReference type="Pfam" id="PF13271">
    <property type="entry name" value="DUF4062"/>
    <property type="match status" value="1"/>
</dbReference>
<evidence type="ECO:0000259" key="1">
    <source>
        <dbReference type="PROSITE" id="PS50837"/>
    </source>
</evidence>
<dbReference type="Gene3D" id="3.40.50.300">
    <property type="entry name" value="P-loop containing nucleotide triphosphate hydrolases"/>
    <property type="match status" value="1"/>
</dbReference>
<dbReference type="Gene3D" id="3.90.1580.10">
    <property type="entry name" value="paralog of FGE (formylglycine-generating enzyme)"/>
    <property type="match status" value="1"/>
</dbReference>
<dbReference type="SUPFAM" id="SSF52540">
    <property type="entry name" value="P-loop containing nucleoside triphosphate hydrolases"/>
    <property type="match status" value="1"/>
</dbReference>
<dbReference type="InterPro" id="IPR051043">
    <property type="entry name" value="Sulfatase_Mod_Factor_Kinase"/>
</dbReference>